<keyword evidence="9 17" id="KW-1133">Transmembrane helix</keyword>
<evidence type="ECO:0000256" key="14">
    <source>
        <dbReference type="ARBA" id="ARBA00030211"/>
    </source>
</evidence>
<evidence type="ECO:0000256" key="8">
    <source>
        <dbReference type="ARBA" id="ARBA00022982"/>
    </source>
</evidence>
<accession>A0A845SQW6</accession>
<evidence type="ECO:0000313" key="19">
    <source>
        <dbReference type="Proteomes" id="UP000461443"/>
    </source>
</evidence>
<evidence type="ECO:0000256" key="9">
    <source>
        <dbReference type="ARBA" id="ARBA00022989"/>
    </source>
</evidence>
<dbReference type="Pfam" id="PF03626">
    <property type="entry name" value="COX4_pro"/>
    <property type="match status" value="1"/>
</dbReference>
<organism evidence="18 19">
    <name type="scientific">Acerihabitans arboris</name>
    <dbReference type="NCBI Taxonomy" id="2691583"/>
    <lineage>
        <taxon>Bacteria</taxon>
        <taxon>Pseudomonadati</taxon>
        <taxon>Pseudomonadota</taxon>
        <taxon>Gammaproteobacteria</taxon>
        <taxon>Enterobacterales</taxon>
        <taxon>Pectobacteriaceae</taxon>
        <taxon>Acerihabitans</taxon>
    </lineage>
</organism>
<evidence type="ECO:0000256" key="2">
    <source>
        <dbReference type="ARBA" id="ARBA00008079"/>
    </source>
</evidence>
<dbReference type="PANTHER" id="PTHR36835:SF1">
    <property type="entry name" value="CYTOCHROME BO(3) UBIQUINOL OXIDASE SUBUNIT 4"/>
    <property type="match status" value="1"/>
</dbReference>
<feature type="transmembrane region" description="Helical" evidence="17">
    <location>
        <begin position="46"/>
        <end position="68"/>
    </location>
</feature>
<dbReference type="AlphaFoldDB" id="A0A845SQW6"/>
<proteinExistence type="inferred from homology"/>
<dbReference type="Proteomes" id="UP000461443">
    <property type="component" value="Unassembled WGS sequence"/>
</dbReference>
<reference evidence="18 19" key="2">
    <citation type="submission" date="2020-02" db="EMBL/GenBank/DDBJ databases">
        <title>The new genus of Enterobacteriales.</title>
        <authorList>
            <person name="Kim I.S."/>
        </authorList>
    </citation>
    <scope>NUCLEOTIDE SEQUENCE [LARGE SCALE GENOMIC DNA]</scope>
    <source>
        <strain evidence="18 19">SAP-6</strain>
    </source>
</reference>
<dbReference type="NCBIfam" id="TIGR02847">
    <property type="entry name" value="CyoD"/>
    <property type="match status" value="1"/>
</dbReference>
<evidence type="ECO:0000256" key="15">
    <source>
        <dbReference type="ARBA" id="ARBA00031887"/>
    </source>
</evidence>
<keyword evidence="8" id="KW-0249">Electron transport</keyword>
<dbReference type="GO" id="GO:0015078">
    <property type="term" value="F:proton transmembrane transporter activity"/>
    <property type="evidence" value="ECO:0007669"/>
    <property type="project" value="TreeGrafter"/>
</dbReference>
<dbReference type="PANTHER" id="PTHR36835">
    <property type="entry name" value="CYTOCHROME BO(3) UBIQUINOL OXIDASE SUBUNIT 4"/>
    <property type="match status" value="1"/>
</dbReference>
<name>A0A845SQW6_9GAMM</name>
<evidence type="ECO:0000256" key="3">
    <source>
        <dbReference type="ARBA" id="ARBA00011700"/>
    </source>
</evidence>
<dbReference type="RefSeq" id="WP_162367703.1">
    <property type="nucleotide sequence ID" value="NZ_WUBS01000015.1"/>
</dbReference>
<dbReference type="GO" id="GO:0005886">
    <property type="term" value="C:plasma membrane"/>
    <property type="evidence" value="ECO:0007669"/>
    <property type="project" value="UniProtKB-SubCell"/>
</dbReference>
<comment type="subunit">
    <text evidence="3">Heterooctamer of two A chains, two B chains, two C chains and two D chains.</text>
</comment>
<evidence type="ECO:0000256" key="1">
    <source>
        <dbReference type="ARBA" id="ARBA00004651"/>
    </source>
</evidence>
<dbReference type="NCBIfam" id="NF007878">
    <property type="entry name" value="PRK10582.1"/>
    <property type="match status" value="1"/>
</dbReference>
<feature type="transmembrane region" description="Helical" evidence="17">
    <location>
        <begin position="80"/>
        <end position="102"/>
    </location>
</feature>
<evidence type="ECO:0000313" key="18">
    <source>
        <dbReference type="EMBL" id="NDL64998.1"/>
    </source>
</evidence>
<evidence type="ECO:0000256" key="10">
    <source>
        <dbReference type="ARBA" id="ARBA00023002"/>
    </source>
</evidence>
<evidence type="ECO:0000256" key="16">
    <source>
        <dbReference type="ARBA" id="ARBA00032185"/>
    </source>
</evidence>
<evidence type="ECO:0000256" key="5">
    <source>
        <dbReference type="ARBA" id="ARBA00022448"/>
    </source>
</evidence>
<keyword evidence="5" id="KW-0813">Transport</keyword>
<keyword evidence="6" id="KW-1003">Cell membrane</keyword>
<comment type="subcellular location">
    <subcellularLocation>
        <location evidence="1">Cell membrane</location>
        <topology evidence="1">Multi-pass membrane protein</topology>
    </subcellularLocation>
</comment>
<evidence type="ECO:0000256" key="12">
    <source>
        <dbReference type="ARBA" id="ARBA00025694"/>
    </source>
</evidence>
<evidence type="ECO:0000256" key="7">
    <source>
        <dbReference type="ARBA" id="ARBA00022692"/>
    </source>
</evidence>
<dbReference type="InterPro" id="IPR050968">
    <property type="entry name" value="Cytochrome_c_oxidase_bac_sub4"/>
</dbReference>
<dbReference type="EMBL" id="WUBS01000015">
    <property type="protein sequence ID" value="NDL64998.1"/>
    <property type="molecule type" value="Genomic_DNA"/>
</dbReference>
<comment type="function">
    <text evidence="12">Cytochrome bo(3) ubiquinol terminal oxidase is the component of the aerobic respiratory chain of E.coli that predominates when cells are grown at high aeration. Has proton pump activity across the membrane in addition to electron transfer, pumping 2 protons/electron.</text>
</comment>
<dbReference type="InterPro" id="IPR014210">
    <property type="entry name" value="Cyt_o_ubiqinol_oxidase_su4"/>
</dbReference>
<evidence type="ECO:0000256" key="17">
    <source>
        <dbReference type="SAM" id="Phobius"/>
    </source>
</evidence>
<dbReference type="GO" id="GO:0009486">
    <property type="term" value="F:cytochrome bo3 ubiquinol oxidase activity"/>
    <property type="evidence" value="ECO:0007669"/>
    <property type="project" value="InterPro"/>
</dbReference>
<dbReference type="GO" id="GO:0015990">
    <property type="term" value="P:electron transport coupled proton transport"/>
    <property type="evidence" value="ECO:0007669"/>
    <property type="project" value="InterPro"/>
</dbReference>
<evidence type="ECO:0000256" key="6">
    <source>
        <dbReference type="ARBA" id="ARBA00022475"/>
    </source>
</evidence>
<keyword evidence="11 17" id="KW-0472">Membrane</keyword>
<feature type="transmembrane region" description="Helical" evidence="17">
    <location>
        <begin position="20"/>
        <end position="40"/>
    </location>
</feature>
<protein>
    <recommendedName>
        <fullName evidence="4">Cytochrome bo(3) ubiquinol oxidase subunit 4</fullName>
    </recommendedName>
    <alternativeName>
        <fullName evidence="16">Cytochrome o ubiquinol oxidase subunit 4</fullName>
    </alternativeName>
    <alternativeName>
        <fullName evidence="13">Oxidase bo(3) subunit 4</fullName>
    </alternativeName>
    <alternativeName>
        <fullName evidence="14">Ubiquinol oxidase polypeptide IV</fullName>
    </alternativeName>
    <alternativeName>
        <fullName evidence="15">Ubiquinol oxidase subunit 4</fullName>
    </alternativeName>
</protein>
<keyword evidence="10" id="KW-0560">Oxidoreductase</keyword>
<keyword evidence="19" id="KW-1185">Reference proteome</keyword>
<dbReference type="GO" id="GO:0009319">
    <property type="term" value="C:cytochrome o ubiquinol oxidase complex"/>
    <property type="evidence" value="ECO:0007669"/>
    <property type="project" value="TreeGrafter"/>
</dbReference>
<evidence type="ECO:0000256" key="4">
    <source>
        <dbReference type="ARBA" id="ARBA00014689"/>
    </source>
</evidence>
<gene>
    <name evidence="18" type="ORF">GRH90_19890</name>
</gene>
<evidence type="ECO:0000256" key="13">
    <source>
        <dbReference type="ARBA" id="ARBA00030071"/>
    </source>
</evidence>
<comment type="caution">
    <text evidence="18">The sequence shown here is derived from an EMBL/GenBank/DDBJ whole genome shotgun (WGS) entry which is preliminary data.</text>
</comment>
<sequence length="111" mass="12132">MSSHATTGHGGASHGSLKSYLIGFVLSIILTVIPFVMVMNDSATKTTLIVVLALCAVVQIMVHLVYFLHLDRSSEQRWNVVALAFAVLIIAILVVGSLWVMLHLNYNLMSH</sequence>
<comment type="similarity">
    <text evidence="2">Belongs to the cytochrome c oxidase bacterial subunit 4 family.</text>
</comment>
<dbReference type="GO" id="GO:0019646">
    <property type="term" value="P:aerobic electron transport chain"/>
    <property type="evidence" value="ECO:0007669"/>
    <property type="project" value="TreeGrafter"/>
</dbReference>
<evidence type="ECO:0000256" key="11">
    <source>
        <dbReference type="ARBA" id="ARBA00023136"/>
    </source>
</evidence>
<dbReference type="InterPro" id="IPR005171">
    <property type="entry name" value="Cyt_c_oxidase_su4_prok"/>
</dbReference>
<reference evidence="18 19" key="1">
    <citation type="submission" date="2019-12" db="EMBL/GenBank/DDBJ databases">
        <authorList>
            <person name="Lee S.D."/>
        </authorList>
    </citation>
    <scope>NUCLEOTIDE SEQUENCE [LARGE SCALE GENOMIC DNA]</scope>
    <source>
        <strain evidence="18 19">SAP-6</strain>
    </source>
</reference>
<keyword evidence="7 17" id="KW-0812">Transmembrane</keyword>